<dbReference type="PANTHER" id="PTHR33112">
    <property type="entry name" value="DOMAIN PROTEIN, PUTATIVE-RELATED"/>
    <property type="match status" value="1"/>
</dbReference>
<feature type="domain" description="Prion-inhibition and propagation HeLo" evidence="3">
    <location>
        <begin position="17"/>
        <end position="214"/>
    </location>
</feature>
<feature type="compositionally biased region" description="Low complexity" evidence="1">
    <location>
        <begin position="280"/>
        <end position="290"/>
    </location>
</feature>
<dbReference type="PANTHER" id="PTHR33112:SF16">
    <property type="entry name" value="HETEROKARYON INCOMPATIBILITY DOMAIN-CONTAINING PROTEIN"/>
    <property type="match status" value="1"/>
</dbReference>
<protein>
    <recommendedName>
        <fullName evidence="6">Heterokaryon incompatibility domain-containing protein</fullName>
    </recommendedName>
</protein>
<dbReference type="InterPro" id="IPR010730">
    <property type="entry name" value="HET"/>
</dbReference>
<feature type="domain" description="Heterokaryon incompatibility" evidence="2">
    <location>
        <begin position="466"/>
        <end position="609"/>
    </location>
</feature>
<evidence type="ECO:0000313" key="4">
    <source>
        <dbReference type="EMBL" id="KEZ46154.1"/>
    </source>
</evidence>
<evidence type="ECO:0000313" key="5">
    <source>
        <dbReference type="Proteomes" id="UP000028545"/>
    </source>
</evidence>
<evidence type="ECO:0000259" key="2">
    <source>
        <dbReference type="Pfam" id="PF06985"/>
    </source>
</evidence>
<name>A0A084GFP2_PSEDA</name>
<dbReference type="VEuPathDB" id="FungiDB:SAPIO_CDS1023"/>
<organism evidence="4 5">
    <name type="scientific">Pseudallescheria apiosperma</name>
    <name type="common">Scedosporium apiospermum</name>
    <dbReference type="NCBI Taxonomy" id="563466"/>
    <lineage>
        <taxon>Eukaryota</taxon>
        <taxon>Fungi</taxon>
        <taxon>Dikarya</taxon>
        <taxon>Ascomycota</taxon>
        <taxon>Pezizomycotina</taxon>
        <taxon>Sordariomycetes</taxon>
        <taxon>Hypocreomycetidae</taxon>
        <taxon>Microascales</taxon>
        <taxon>Microascaceae</taxon>
        <taxon>Scedosporium</taxon>
    </lineage>
</organism>
<dbReference type="RefSeq" id="XP_016645953.1">
    <property type="nucleotide sequence ID" value="XM_016783859.1"/>
</dbReference>
<dbReference type="InterPro" id="IPR038305">
    <property type="entry name" value="HeLo_sf"/>
</dbReference>
<evidence type="ECO:0008006" key="6">
    <source>
        <dbReference type="Google" id="ProtNLM"/>
    </source>
</evidence>
<comment type="caution">
    <text evidence="4">The sequence shown here is derived from an EMBL/GenBank/DDBJ whole genome shotgun (WGS) entry which is preliminary data.</text>
</comment>
<dbReference type="EMBL" id="JOWA01000044">
    <property type="protein sequence ID" value="KEZ46154.1"/>
    <property type="molecule type" value="Genomic_DNA"/>
</dbReference>
<dbReference type="GeneID" id="27719405"/>
<dbReference type="HOGENOM" id="CLU_002639_2_16_1"/>
<accession>A0A084GFP2</accession>
<dbReference type="Gene3D" id="1.20.120.1020">
    <property type="entry name" value="Prion-inhibition and propagation, HeLo domain"/>
    <property type="match status" value="1"/>
</dbReference>
<sequence>MAHLRIRRALGHLDPPGLFSNSVREFDIVVTCRDPGPEFILLCTKLSLQRLRFLAWGEAAGLLPSPDGTSPRDERQKLAAEIQQSLEESLIDLSLVIMDAEVFTERFQLGGDVPERERDAQRAAALSVGLPVFQSRFEACKERIWRHSQREQSSWVVRRWSVYDLSKFATAIDKIKCSLDALEGITRCLGILEEQKRLLRHEIELVTVEASIRLLSRVSSLDESSPVLSVVSNVVNRALRSFAEPRGPKISPVYQMHQTKLGVASPVEEASISGTQKNGSSIQVTSISSRSGERKDNPGAGLSEQADLCQACRIITLPMLVNGFRHPLDFEEVQKSKDHCRFCALLGDAYNTQTCINQMNLPCDKIHRDRLQWALEALGPGVRYGMFKLDSGHYGRPIRIYSLEESSLFSHGIFTQRDLQAASSPRNLRLLRTWLDECRSTHDECQRGRYSGHQFDDVSGSAALPFRDAIRLTRELDERFLWIDSLCIVQDDPDDLDTQIGLMGTIFEKSYCTIVAADAKGPSGDLPDRGLFLSGGDIVRRRPLLWVRHPFPAVESRFDNPYDMKAAQPPSKGEMLPVFMEKHPINEGDIFSLQIQKKTWYSRGWVFQEKELSRRCIFYTEETVAWRCNRYWDTERTGVPERRTRAAGISLEVRTIGGFTYGIPYAARKVWQAAVEEYSKKSLTYISDKGKAIQGLEERMAARCGATFRFGLLDFGPEDILLSQLLWVPDVARSSRLGGDPDFPCPSWSWMAVEGPARWTANECLAHPEALSEVSFGEATPDGRQVLRISGPRQAIEIGSTISEIPHFTRYERWPPEIYFGWAELALDSGTNTMRSAVDGEILGWVILDTEEDLQTAEIIAAPLLQYVRLDDETESMCVDFLALVKVSAQANLPMCSGAPEVYRRVGRGRVLRSAFDWLEGCQRHDVAVV</sequence>
<dbReference type="Pfam" id="PF14479">
    <property type="entry name" value="HeLo"/>
    <property type="match status" value="1"/>
</dbReference>
<feature type="region of interest" description="Disordered" evidence="1">
    <location>
        <begin position="267"/>
        <end position="301"/>
    </location>
</feature>
<proteinExistence type="predicted"/>
<dbReference type="InterPro" id="IPR029498">
    <property type="entry name" value="HeLo_dom"/>
</dbReference>
<evidence type="ECO:0000256" key="1">
    <source>
        <dbReference type="SAM" id="MobiDB-lite"/>
    </source>
</evidence>
<dbReference type="KEGG" id="sapo:SAPIO_CDS1023"/>
<keyword evidence="5" id="KW-1185">Reference proteome</keyword>
<evidence type="ECO:0000259" key="3">
    <source>
        <dbReference type="Pfam" id="PF14479"/>
    </source>
</evidence>
<dbReference type="AlphaFoldDB" id="A0A084GFP2"/>
<dbReference type="Pfam" id="PF06985">
    <property type="entry name" value="HET"/>
    <property type="match status" value="1"/>
</dbReference>
<dbReference type="OrthoDB" id="5362512at2759"/>
<dbReference type="Proteomes" id="UP000028545">
    <property type="component" value="Unassembled WGS sequence"/>
</dbReference>
<gene>
    <name evidence="4" type="ORF">SAPIO_CDS1023</name>
</gene>
<reference evidence="4 5" key="1">
    <citation type="journal article" date="2014" name="Genome Announc.">
        <title>Draft genome sequence of the pathogenic fungus Scedosporium apiospermum.</title>
        <authorList>
            <person name="Vandeputte P."/>
            <person name="Ghamrawi S."/>
            <person name="Rechenmann M."/>
            <person name="Iltis A."/>
            <person name="Giraud S."/>
            <person name="Fleury M."/>
            <person name="Thornton C."/>
            <person name="Delhaes L."/>
            <person name="Meyer W."/>
            <person name="Papon N."/>
            <person name="Bouchara J.P."/>
        </authorList>
    </citation>
    <scope>NUCLEOTIDE SEQUENCE [LARGE SCALE GENOMIC DNA]</scope>
    <source>
        <strain evidence="4 5">IHEM 14462</strain>
    </source>
</reference>